<name>A0A6A5RBV6_9PLEO</name>
<dbReference type="Proteomes" id="UP000800082">
    <property type="component" value="Unassembled WGS sequence"/>
</dbReference>
<sequence>MKQCAPHTRETLRTFLSNSIEQCTCSVLLLLLLPLSGSLLPLLTPALPKFRYGHHLLARCTDDFILAIDRLVVELVEDLVDFFLGHAFPDALVVLLATLNLPLDIQASLNRANSRTVPDVLWYFASHGRSVNICLAQKKWRF</sequence>
<accession>A0A6A5RBV6</accession>
<protein>
    <submittedName>
        <fullName evidence="1">Uncharacterized protein</fullName>
    </submittedName>
</protein>
<dbReference type="RefSeq" id="XP_033445255.1">
    <property type="nucleotide sequence ID" value="XM_033588744.1"/>
</dbReference>
<dbReference type="AlphaFoldDB" id="A0A6A5RBV6"/>
<feature type="non-terminal residue" evidence="1">
    <location>
        <position position="142"/>
    </location>
</feature>
<keyword evidence="2" id="KW-1185">Reference proteome</keyword>
<gene>
    <name evidence="1" type="ORF">M421DRAFT_267017</name>
</gene>
<dbReference type="EMBL" id="ML978988">
    <property type="protein sequence ID" value="KAF1925003.1"/>
    <property type="molecule type" value="Genomic_DNA"/>
</dbReference>
<organism evidence="1 2">
    <name type="scientific">Didymella exigua CBS 183.55</name>
    <dbReference type="NCBI Taxonomy" id="1150837"/>
    <lineage>
        <taxon>Eukaryota</taxon>
        <taxon>Fungi</taxon>
        <taxon>Dikarya</taxon>
        <taxon>Ascomycota</taxon>
        <taxon>Pezizomycotina</taxon>
        <taxon>Dothideomycetes</taxon>
        <taxon>Pleosporomycetidae</taxon>
        <taxon>Pleosporales</taxon>
        <taxon>Pleosporineae</taxon>
        <taxon>Didymellaceae</taxon>
        <taxon>Didymella</taxon>
    </lineage>
</organism>
<evidence type="ECO:0000313" key="1">
    <source>
        <dbReference type="EMBL" id="KAF1925003.1"/>
    </source>
</evidence>
<dbReference type="GeneID" id="54346391"/>
<evidence type="ECO:0000313" key="2">
    <source>
        <dbReference type="Proteomes" id="UP000800082"/>
    </source>
</evidence>
<proteinExistence type="predicted"/>
<reference evidence="1" key="1">
    <citation type="journal article" date="2020" name="Stud. Mycol.">
        <title>101 Dothideomycetes genomes: a test case for predicting lifestyles and emergence of pathogens.</title>
        <authorList>
            <person name="Haridas S."/>
            <person name="Albert R."/>
            <person name="Binder M."/>
            <person name="Bloem J."/>
            <person name="Labutti K."/>
            <person name="Salamov A."/>
            <person name="Andreopoulos B."/>
            <person name="Baker S."/>
            <person name="Barry K."/>
            <person name="Bills G."/>
            <person name="Bluhm B."/>
            <person name="Cannon C."/>
            <person name="Castanera R."/>
            <person name="Culley D."/>
            <person name="Daum C."/>
            <person name="Ezra D."/>
            <person name="Gonzalez J."/>
            <person name="Henrissat B."/>
            <person name="Kuo A."/>
            <person name="Liang C."/>
            <person name="Lipzen A."/>
            <person name="Lutzoni F."/>
            <person name="Magnuson J."/>
            <person name="Mondo S."/>
            <person name="Nolan M."/>
            <person name="Ohm R."/>
            <person name="Pangilinan J."/>
            <person name="Park H.-J."/>
            <person name="Ramirez L."/>
            <person name="Alfaro M."/>
            <person name="Sun H."/>
            <person name="Tritt A."/>
            <person name="Yoshinaga Y."/>
            <person name="Zwiers L.-H."/>
            <person name="Turgeon B."/>
            <person name="Goodwin S."/>
            <person name="Spatafora J."/>
            <person name="Crous P."/>
            <person name="Grigoriev I."/>
        </authorList>
    </citation>
    <scope>NUCLEOTIDE SEQUENCE</scope>
    <source>
        <strain evidence="1">CBS 183.55</strain>
    </source>
</reference>